<sequence length="44" mass="4910">MILPRSFAPCIMALLLFALVSSKLSGSKILFHFPIQLSFTFIPL</sequence>
<proteinExistence type="predicted"/>
<dbReference type="AlphaFoldDB" id="A0A0F0CNS7"/>
<reference evidence="1 2" key="1">
    <citation type="submission" date="2015-02" db="EMBL/GenBank/DDBJ databases">
        <title>Single-cell genomics of uncultivated deep-branching MTB reveals a conserved set of magnetosome genes.</title>
        <authorList>
            <person name="Kolinko S."/>
            <person name="Richter M."/>
            <person name="Glockner F.O."/>
            <person name="Brachmann A."/>
            <person name="Schuler D."/>
        </authorList>
    </citation>
    <scope>NUCLEOTIDE SEQUENCE [LARGE SCALE GENOMIC DNA]</scope>
    <source>
        <strain evidence="1">SKK-01</strain>
    </source>
</reference>
<evidence type="ECO:0000313" key="1">
    <source>
        <dbReference type="EMBL" id="KJJ84917.1"/>
    </source>
</evidence>
<accession>A0A0F0CNS7</accession>
<keyword evidence="2" id="KW-1185">Reference proteome</keyword>
<organism evidence="1 2">
    <name type="scientific">Candidatus Omnitrophus magneticus</name>
    <dbReference type="NCBI Taxonomy" id="1609969"/>
    <lineage>
        <taxon>Bacteria</taxon>
        <taxon>Pseudomonadati</taxon>
        <taxon>Candidatus Omnitrophota</taxon>
        <taxon>Candidatus Omnitrophus</taxon>
    </lineage>
</organism>
<comment type="caution">
    <text evidence="1">The sequence shown here is derived from an EMBL/GenBank/DDBJ whole genome shotgun (WGS) entry which is preliminary data.</text>
</comment>
<name>A0A0F0CNS7_9BACT</name>
<dbReference type="EMBL" id="JYNY01000233">
    <property type="protein sequence ID" value="KJJ84917.1"/>
    <property type="molecule type" value="Genomic_DNA"/>
</dbReference>
<gene>
    <name evidence="1" type="ORF">OMAG_001215</name>
</gene>
<dbReference type="Proteomes" id="UP000033428">
    <property type="component" value="Unassembled WGS sequence"/>
</dbReference>
<evidence type="ECO:0000313" key="2">
    <source>
        <dbReference type="Proteomes" id="UP000033428"/>
    </source>
</evidence>
<protein>
    <submittedName>
        <fullName evidence="1">Secreted protein</fullName>
    </submittedName>
</protein>